<sequence length="53" mass="6266">MSRSGEKYVETGFINISIFVFRRHHREFKRQLGGAFSKQLSDKGLRHSEREVL</sequence>
<dbReference type="AlphaFoldDB" id="A0A5E4ABZ4"/>
<protein>
    <submittedName>
        <fullName evidence="1">Uncharacterized protein</fullName>
    </submittedName>
</protein>
<accession>A0A5E4ABZ4</accession>
<gene>
    <name evidence="1" type="ORF">MONAX_5E017347</name>
</gene>
<reference evidence="1" key="1">
    <citation type="submission" date="2019-04" db="EMBL/GenBank/DDBJ databases">
        <authorList>
            <person name="Alioto T."/>
            <person name="Alioto T."/>
        </authorList>
    </citation>
    <scope>NUCLEOTIDE SEQUENCE [LARGE SCALE GENOMIC DNA]</scope>
</reference>
<evidence type="ECO:0000313" key="1">
    <source>
        <dbReference type="EMBL" id="VTJ54569.1"/>
    </source>
</evidence>
<comment type="caution">
    <text evidence="1">The sequence shown here is derived from an EMBL/GenBank/DDBJ whole genome shotgun (WGS) entry which is preliminary data.</text>
</comment>
<keyword evidence="2" id="KW-1185">Reference proteome</keyword>
<dbReference type="Proteomes" id="UP000335636">
    <property type="component" value="Unassembled WGS sequence"/>
</dbReference>
<dbReference type="EMBL" id="CABDUW010000039">
    <property type="protein sequence ID" value="VTJ54569.1"/>
    <property type="molecule type" value="Genomic_DNA"/>
</dbReference>
<organism evidence="1 2">
    <name type="scientific">Marmota monax</name>
    <name type="common">Woodchuck</name>
    <dbReference type="NCBI Taxonomy" id="9995"/>
    <lineage>
        <taxon>Eukaryota</taxon>
        <taxon>Metazoa</taxon>
        <taxon>Chordata</taxon>
        <taxon>Craniata</taxon>
        <taxon>Vertebrata</taxon>
        <taxon>Euteleostomi</taxon>
        <taxon>Mammalia</taxon>
        <taxon>Eutheria</taxon>
        <taxon>Euarchontoglires</taxon>
        <taxon>Glires</taxon>
        <taxon>Rodentia</taxon>
        <taxon>Sciuromorpha</taxon>
        <taxon>Sciuridae</taxon>
        <taxon>Xerinae</taxon>
        <taxon>Marmotini</taxon>
        <taxon>Marmota</taxon>
    </lineage>
</organism>
<evidence type="ECO:0000313" key="2">
    <source>
        <dbReference type="Proteomes" id="UP000335636"/>
    </source>
</evidence>
<name>A0A5E4ABZ4_MARMO</name>
<proteinExistence type="predicted"/>